<dbReference type="SUPFAM" id="SSF81301">
    <property type="entry name" value="Nucleotidyltransferase"/>
    <property type="match status" value="1"/>
</dbReference>
<reference evidence="3" key="1">
    <citation type="submission" date="2012-11" db="EMBL/GenBank/DDBJ databases">
        <authorList>
            <person name="Lucero-Rivera Y.E."/>
            <person name="Tovar-Ramirez D."/>
        </authorList>
    </citation>
    <scope>NUCLEOTIDE SEQUENCE [LARGE SCALE GENOMIC DNA]</scope>
    <source>
        <strain evidence="3">Araruama</strain>
    </source>
</reference>
<feature type="domain" description="Polymerase beta nucleotidyltransferase" evidence="1">
    <location>
        <begin position="15"/>
        <end position="103"/>
    </location>
</feature>
<dbReference type="InterPro" id="IPR041633">
    <property type="entry name" value="Polbeta"/>
</dbReference>
<dbReference type="InterPro" id="IPR052930">
    <property type="entry name" value="TA_antitoxin_MntA"/>
</dbReference>
<dbReference type="PANTHER" id="PTHR43852">
    <property type="entry name" value="NUCLEOTIDYLTRANSFERASE"/>
    <property type="match status" value="1"/>
</dbReference>
<dbReference type="Pfam" id="PF18765">
    <property type="entry name" value="Polbeta"/>
    <property type="match status" value="1"/>
</dbReference>
<dbReference type="AlphaFoldDB" id="A0A1V1P0F9"/>
<dbReference type="InterPro" id="IPR043519">
    <property type="entry name" value="NT_sf"/>
</dbReference>
<organism evidence="2 3">
    <name type="scientific">Candidatus Magnetoglobus multicellularis str. Araruama</name>
    <dbReference type="NCBI Taxonomy" id="890399"/>
    <lineage>
        <taxon>Bacteria</taxon>
        <taxon>Pseudomonadati</taxon>
        <taxon>Thermodesulfobacteriota</taxon>
        <taxon>Desulfobacteria</taxon>
        <taxon>Desulfobacterales</taxon>
        <taxon>Desulfobacteraceae</taxon>
        <taxon>Candidatus Magnetoglobus</taxon>
    </lineage>
</organism>
<comment type="caution">
    <text evidence="2">The sequence shown here is derived from an EMBL/GenBank/DDBJ whole genome shotgun (WGS) entry which is preliminary data.</text>
</comment>
<dbReference type="EMBL" id="ATBP01000986">
    <property type="protein sequence ID" value="ETR68352.1"/>
    <property type="molecule type" value="Genomic_DNA"/>
</dbReference>
<dbReference type="CDD" id="cd05403">
    <property type="entry name" value="NT_KNTase_like"/>
    <property type="match status" value="1"/>
</dbReference>
<sequence length="117" mass="13887">MNTIKTQIVDIIKNQIPLIQKNYSWIHVLYLFGSYAKGSVKPDSDIDIAIFIDNKTYDFMDDLHFSVFMEEKCRRPVEILVMQRVSPIVQHEVLKTGIRLYDDSLIERIQCNMLWEY</sequence>
<protein>
    <submittedName>
        <fullName evidence="2">DNA polymerase subunit beta</fullName>
    </submittedName>
</protein>
<gene>
    <name evidence="2" type="ORF">OMM_10618</name>
</gene>
<dbReference type="Gene3D" id="3.30.460.10">
    <property type="entry name" value="Beta Polymerase, domain 2"/>
    <property type="match status" value="1"/>
</dbReference>
<evidence type="ECO:0000313" key="2">
    <source>
        <dbReference type="EMBL" id="ETR68352.1"/>
    </source>
</evidence>
<dbReference type="Proteomes" id="UP000189670">
    <property type="component" value="Unassembled WGS sequence"/>
</dbReference>
<name>A0A1V1P0F9_9BACT</name>
<dbReference type="NCBIfam" id="NF047752">
    <property type="entry name" value="MntA_antitoxin"/>
    <property type="match status" value="1"/>
</dbReference>
<proteinExistence type="predicted"/>
<accession>A0A1V1P0F9</accession>
<evidence type="ECO:0000313" key="3">
    <source>
        <dbReference type="Proteomes" id="UP000189670"/>
    </source>
</evidence>
<dbReference type="PANTHER" id="PTHR43852:SF3">
    <property type="entry name" value="NUCLEOTIDYLTRANSFERASE"/>
    <property type="match status" value="1"/>
</dbReference>
<evidence type="ECO:0000259" key="1">
    <source>
        <dbReference type="Pfam" id="PF18765"/>
    </source>
</evidence>